<dbReference type="InterPro" id="IPR006342">
    <property type="entry name" value="FkbM_mtfrase"/>
</dbReference>
<reference evidence="3" key="1">
    <citation type="submission" date="2021-01" db="EMBL/GenBank/DDBJ databases">
        <authorList>
            <person name="Corre E."/>
            <person name="Pelletier E."/>
            <person name="Niang G."/>
            <person name="Scheremetjew M."/>
            <person name="Finn R."/>
            <person name="Kale V."/>
            <person name="Holt S."/>
            <person name="Cochrane G."/>
            <person name="Meng A."/>
            <person name="Brown T."/>
            <person name="Cohen L."/>
        </authorList>
    </citation>
    <scope>NUCLEOTIDE SEQUENCE</scope>
    <source>
        <strain evidence="3">CCMP1510</strain>
    </source>
</reference>
<feature type="domain" description="Methyltransferase FkbM" evidence="2">
    <location>
        <begin position="143"/>
        <end position="325"/>
    </location>
</feature>
<evidence type="ECO:0000313" key="3">
    <source>
        <dbReference type="EMBL" id="CAE0372753.1"/>
    </source>
</evidence>
<evidence type="ECO:0000256" key="1">
    <source>
        <dbReference type="SAM" id="SignalP"/>
    </source>
</evidence>
<evidence type="ECO:0000259" key="2">
    <source>
        <dbReference type="Pfam" id="PF05050"/>
    </source>
</evidence>
<feature type="chain" id="PRO_5031342989" description="Methyltransferase FkbM domain-containing protein" evidence="1">
    <location>
        <begin position="19"/>
        <end position="391"/>
    </location>
</feature>
<feature type="signal peptide" evidence="1">
    <location>
        <begin position="1"/>
        <end position="18"/>
    </location>
</feature>
<dbReference type="PANTHER" id="PTHR34203">
    <property type="entry name" value="METHYLTRANSFERASE, FKBM FAMILY PROTEIN"/>
    <property type="match status" value="1"/>
</dbReference>
<dbReference type="SUPFAM" id="SSF53335">
    <property type="entry name" value="S-adenosyl-L-methionine-dependent methyltransferases"/>
    <property type="match status" value="1"/>
</dbReference>
<sequence>MMKLVCILLWCARFRAHGSRIMPRWLENFDDESTGKWSVSDGELNLYDPESGKSIIASISLDENDSQKFQEPLLVARKNELTGNGFYRVREICNEKMVWLGHSLNKLGLIGRYVKREKRIIDLVCSVVERAHHIENETTTVLDLGANHGLYSLLAAAKGAKVWGIEPQTALSSLVQACAAVNGFDHNSFHIFRNLILDADPGKTIEFPELAMHSNGEGGAASIGMPTAQAANLPKYAVTTISVSKLADQCFHSQSIAFMKVDVEGVELPALRSAMPLFQHHKIKHAVVEFGPLSRWKRLSESGVENNGQEHAALLLASLRNLGYRTAINTAGQICKIFGNAICLNAPAPHKSAIAELKNDEHLNYALSLNHELSLFIDLIHNNTLFPSLVR</sequence>
<keyword evidence="1" id="KW-0732">Signal</keyword>
<protein>
    <recommendedName>
        <fullName evidence="2">Methyltransferase FkbM domain-containing protein</fullName>
    </recommendedName>
</protein>
<dbReference type="Gene3D" id="3.40.50.150">
    <property type="entry name" value="Vaccinia Virus protein VP39"/>
    <property type="match status" value="1"/>
</dbReference>
<organism evidence="3">
    <name type="scientific">Aureoumbra lagunensis</name>
    <dbReference type="NCBI Taxonomy" id="44058"/>
    <lineage>
        <taxon>Eukaryota</taxon>
        <taxon>Sar</taxon>
        <taxon>Stramenopiles</taxon>
        <taxon>Ochrophyta</taxon>
        <taxon>Pelagophyceae</taxon>
        <taxon>Pelagomonadales</taxon>
        <taxon>Aureoumbra</taxon>
    </lineage>
</organism>
<dbReference type="NCBIfam" id="TIGR01444">
    <property type="entry name" value="fkbM_fam"/>
    <property type="match status" value="1"/>
</dbReference>
<name>A0A7S3K2K6_9STRA</name>
<dbReference type="Pfam" id="PF05050">
    <property type="entry name" value="Methyltransf_21"/>
    <property type="match status" value="1"/>
</dbReference>
<gene>
    <name evidence="3" type="ORF">ALAG00032_LOCUS13538</name>
</gene>
<dbReference type="InterPro" id="IPR029063">
    <property type="entry name" value="SAM-dependent_MTases_sf"/>
</dbReference>
<accession>A0A7S3K2K6</accession>
<proteinExistence type="predicted"/>
<dbReference type="AlphaFoldDB" id="A0A7S3K2K6"/>
<dbReference type="EMBL" id="HBIJ01020760">
    <property type="protein sequence ID" value="CAE0372753.1"/>
    <property type="molecule type" value="Transcribed_RNA"/>
</dbReference>
<dbReference type="PANTHER" id="PTHR34203:SF13">
    <property type="entry name" value="EXPRESSED PROTEIN"/>
    <property type="match status" value="1"/>
</dbReference>
<dbReference type="InterPro" id="IPR052514">
    <property type="entry name" value="SAM-dependent_MTase"/>
</dbReference>